<name>A0A1G6H374_9BACT</name>
<dbReference type="STRING" id="1640674.SAMN05216323_100662"/>
<dbReference type="EMBL" id="FMYP01000006">
    <property type="protein sequence ID" value="SDB88760.1"/>
    <property type="molecule type" value="Genomic_DNA"/>
</dbReference>
<sequence>MGFDDFFDVEGNHHKHEHYHRSSSFQSNHEHSSYQTNRVSRIALAILRNPTYRVFLILGLLLLLAIVVALVVALFPYLLRVLDFVSEKGISGVIETFWKGNK</sequence>
<protein>
    <submittedName>
        <fullName evidence="2">Uncharacterized protein</fullName>
    </submittedName>
</protein>
<feature type="transmembrane region" description="Helical" evidence="1">
    <location>
        <begin position="54"/>
        <end position="79"/>
    </location>
</feature>
<dbReference type="Proteomes" id="UP000199452">
    <property type="component" value="Unassembled WGS sequence"/>
</dbReference>
<dbReference type="AlphaFoldDB" id="A0A1G6H374"/>
<reference evidence="2 3" key="1">
    <citation type="submission" date="2016-09" db="EMBL/GenBank/DDBJ databases">
        <authorList>
            <person name="Capua I."/>
            <person name="De Benedictis P."/>
            <person name="Joannis T."/>
            <person name="Lombin L.H."/>
            <person name="Cattoli G."/>
        </authorList>
    </citation>
    <scope>NUCLEOTIDE SEQUENCE [LARGE SCALE GENOMIC DNA]</scope>
    <source>
        <strain evidence="2 3">A7P-90m</strain>
    </source>
</reference>
<evidence type="ECO:0000313" key="2">
    <source>
        <dbReference type="EMBL" id="SDB88760.1"/>
    </source>
</evidence>
<proteinExistence type="predicted"/>
<evidence type="ECO:0000313" key="3">
    <source>
        <dbReference type="Proteomes" id="UP000199452"/>
    </source>
</evidence>
<evidence type="ECO:0000256" key="1">
    <source>
        <dbReference type="SAM" id="Phobius"/>
    </source>
</evidence>
<keyword evidence="1" id="KW-0812">Transmembrane</keyword>
<keyword evidence="1" id="KW-0472">Membrane</keyword>
<gene>
    <name evidence="2" type="ORF">SAMN05216323_100662</name>
</gene>
<keyword evidence="1" id="KW-1133">Transmembrane helix</keyword>
<accession>A0A1G6H374</accession>
<organism evidence="2 3">
    <name type="scientific">Williamwhitmania taraxaci</name>
    <dbReference type="NCBI Taxonomy" id="1640674"/>
    <lineage>
        <taxon>Bacteria</taxon>
        <taxon>Pseudomonadati</taxon>
        <taxon>Bacteroidota</taxon>
        <taxon>Bacteroidia</taxon>
        <taxon>Bacteroidales</taxon>
        <taxon>Williamwhitmaniaceae</taxon>
        <taxon>Williamwhitmania</taxon>
    </lineage>
</organism>
<keyword evidence="3" id="KW-1185">Reference proteome</keyword>